<feature type="domain" description="EGF-like" evidence="15">
    <location>
        <begin position="1877"/>
        <end position="1918"/>
    </location>
</feature>
<feature type="transmembrane region" description="Helical" evidence="14">
    <location>
        <begin position="3123"/>
        <end position="3147"/>
    </location>
</feature>
<keyword evidence="6" id="KW-0732">Signal</keyword>
<feature type="compositionally biased region" description="Low complexity" evidence="13">
    <location>
        <begin position="32"/>
        <end position="104"/>
    </location>
</feature>
<keyword evidence="7" id="KW-0677">Repeat</keyword>
<feature type="domain" description="EGF-like" evidence="15">
    <location>
        <begin position="1677"/>
        <end position="1714"/>
    </location>
</feature>
<feature type="disulfide bond" evidence="12">
    <location>
        <begin position="653"/>
        <end position="662"/>
    </location>
</feature>
<dbReference type="GO" id="GO:0005176">
    <property type="term" value="F:ErbB-2 class receptor binding"/>
    <property type="evidence" value="ECO:0007669"/>
    <property type="project" value="TreeGrafter"/>
</dbReference>
<feature type="disulfide bond" evidence="12">
    <location>
        <begin position="1704"/>
        <end position="1713"/>
    </location>
</feature>
<feature type="domain" description="EGF-like" evidence="15">
    <location>
        <begin position="1836"/>
        <end position="1876"/>
    </location>
</feature>
<feature type="domain" description="EGF-like" evidence="15">
    <location>
        <begin position="2830"/>
        <end position="2868"/>
    </location>
</feature>
<keyword evidence="10 12" id="KW-1015">Disulfide bond</keyword>
<dbReference type="InterPro" id="IPR056619">
    <property type="entry name" value="C8-3_MUC4"/>
</dbReference>
<feature type="domain" description="EGF-like" evidence="15">
    <location>
        <begin position="589"/>
        <end position="625"/>
    </location>
</feature>
<evidence type="ECO:0000256" key="12">
    <source>
        <dbReference type="PROSITE-ProRule" id="PRU00076"/>
    </source>
</evidence>
<feature type="domain" description="EGF-like" evidence="15">
    <location>
        <begin position="1636"/>
        <end position="1676"/>
    </location>
</feature>
<evidence type="ECO:0000256" key="2">
    <source>
        <dbReference type="ARBA" id="ARBA00004613"/>
    </source>
</evidence>
<evidence type="ECO:0000256" key="5">
    <source>
        <dbReference type="ARBA" id="ARBA00022692"/>
    </source>
</evidence>
<feature type="disulfide bond" evidence="12">
    <location>
        <begin position="2904"/>
        <end position="2913"/>
    </location>
</feature>
<feature type="domain" description="NIDO" evidence="17">
    <location>
        <begin position="791"/>
        <end position="969"/>
    </location>
</feature>
<dbReference type="Gene3D" id="2.10.25.10">
    <property type="entry name" value="Laminin"/>
    <property type="match status" value="21"/>
</dbReference>
<dbReference type="PANTHER" id="PTHR13802:SF52">
    <property type="entry name" value="MUCIN-4"/>
    <property type="match status" value="1"/>
</dbReference>
<dbReference type="EMBL" id="BFAA01002671">
    <property type="protein sequence ID" value="GCB63495.1"/>
    <property type="molecule type" value="Genomic_DNA"/>
</dbReference>
<dbReference type="InterPro" id="IPR005533">
    <property type="entry name" value="AMOP_dom"/>
</dbReference>
<dbReference type="PROSITE" id="PS01186">
    <property type="entry name" value="EGF_2"/>
    <property type="match status" value="13"/>
</dbReference>
<feature type="disulfide bond" evidence="12">
    <location>
        <begin position="1929"/>
        <end position="1946"/>
    </location>
</feature>
<dbReference type="Gene3D" id="2.60.40.10">
    <property type="entry name" value="Immunoglobulins"/>
    <property type="match status" value="1"/>
</dbReference>
<dbReference type="FunFam" id="2.10.25.10:FF:000240">
    <property type="entry name" value="Vitamin K-dependent protein S"/>
    <property type="match status" value="2"/>
</dbReference>
<dbReference type="GO" id="GO:0071944">
    <property type="term" value="C:cell periphery"/>
    <property type="evidence" value="ECO:0007669"/>
    <property type="project" value="UniProtKB-ARBA"/>
</dbReference>
<dbReference type="InterPro" id="IPR013783">
    <property type="entry name" value="Ig-like_fold"/>
</dbReference>
<dbReference type="SMART" id="SM00181">
    <property type="entry name" value="EGF"/>
    <property type="match status" value="24"/>
</dbReference>
<feature type="compositionally biased region" description="Low complexity" evidence="13">
    <location>
        <begin position="13"/>
        <end position="25"/>
    </location>
</feature>
<dbReference type="PROSITE" id="PS00022">
    <property type="entry name" value="EGF_1"/>
    <property type="match status" value="7"/>
</dbReference>
<keyword evidence="8 14" id="KW-1133">Transmembrane helix</keyword>
<comment type="caution">
    <text evidence="12">Lacks conserved residue(s) required for the propagation of feature annotation.</text>
</comment>
<dbReference type="SUPFAM" id="SSF49265">
    <property type="entry name" value="Fibronectin type III"/>
    <property type="match status" value="2"/>
</dbReference>
<feature type="disulfide bond" evidence="12">
    <location>
        <begin position="577"/>
        <end position="586"/>
    </location>
</feature>
<dbReference type="SUPFAM" id="SSF57184">
    <property type="entry name" value="Growth factor receptor domain"/>
    <property type="match status" value="6"/>
</dbReference>
<keyword evidence="9 14" id="KW-0472">Membrane</keyword>
<dbReference type="OrthoDB" id="4405280at2759"/>
<feature type="domain" description="EGF-like" evidence="15">
    <location>
        <begin position="1754"/>
        <end position="1794"/>
    </location>
</feature>
<feature type="domain" description="EGF-like" evidence="15">
    <location>
        <begin position="552"/>
        <end position="587"/>
    </location>
</feature>
<dbReference type="InterPro" id="IPR018097">
    <property type="entry name" value="EGF_Ca-bd_CS"/>
</dbReference>
<dbReference type="InterPro" id="IPR036116">
    <property type="entry name" value="FN3_sf"/>
</dbReference>
<evidence type="ECO:0000259" key="17">
    <source>
        <dbReference type="PROSITE" id="PS51220"/>
    </source>
</evidence>
<dbReference type="FunFam" id="2.10.25.10:FF:000472">
    <property type="entry name" value="Uncharacterized protein, isoform A"/>
    <property type="match status" value="1"/>
</dbReference>
<feature type="region of interest" description="Disordered" evidence="13">
    <location>
        <begin position="13"/>
        <end position="108"/>
    </location>
</feature>
<keyword evidence="4 12" id="KW-0245">EGF-like domain</keyword>
<feature type="domain" description="EGF-like" evidence="15">
    <location>
        <begin position="1715"/>
        <end position="1753"/>
    </location>
</feature>
<keyword evidence="5 14" id="KW-0812">Transmembrane</keyword>
<evidence type="ECO:0000256" key="8">
    <source>
        <dbReference type="ARBA" id="ARBA00022989"/>
    </source>
</evidence>
<evidence type="ECO:0000256" key="9">
    <source>
        <dbReference type="ARBA" id="ARBA00023136"/>
    </source>
</evidence>
<dbReference type="FunFam" id="2.10.25.10:FF:000125">
    <property type="entry name" value="Neurogenic locus notch protein-like"/>
    <property type="match status" value="1"/>
</dbReference>
<dbReference type="SMART" id="SM00216">
    <property type="entry name" value="VWD"/>
    <property type="match status" value="2"/>
</dbReference>
<dbReference type="PROSITE" id="PS00010">
    <property type="entry name" value="ASX_HYDROXYL"/>
    <property type="match status" value="16"/>
</dbReference>
<feature type="disulfide bond" evidence="12">
    <location>
        <begin position="1948"/>
        <end position="1957"/>
    </location>
</feature>
<feature type="domain" description="AMOP" evidence="16">
    <location>
        <begin position="2231"/>
        <end position="2348"/>
    </location>
</feature>
<dbReference type="PROSITE" id="PS50856">
    <property type="entry name" value="AMOP"/>
    <property type="match status" value="2"/>
</dbReference>
<dbReference type="PROSITE" id="PS51233">
    <property type="entry name" value="VWFD"/>
    <property type="match status" value="2"/>
</dbReference>
<dbReference type="FunFam" id="2.10.25.10:FF:000014">
    <property type="entry name" value="Latent-transforming growth factor beta-binding protein 3"/>
    <property type="match status" value="1"/>
</dbReference>
<dbReference type="InterPro" id="IPR003886">
    <property type="entry name" value="NIDO_dom"/>
</dbReference>
<feature type="domain" description="NIDO" evidence="17">
    <location>
        <begin position="2075"/>
        <end position="2229"/>
    </location>
</feature>
<dbReference type="SMART" id="SM00723">
    <property type="entry name" value="AMOP"/>
    <property type="match status" value="1"/>
</dbReference>
<evidence type="ECO:0000313" key="19">
    <source>
        <dbReference type="EMBL" id="GCB63495.1"/>
    </source>
</evidence>
<dbReference type="SUPFAM" id="SSF57196">
    <property type="entry name" value="EGF/Laminin"/>
    <property type="match status" value="1"/>
</dbReference>
<feature type="disulfide bond" evidence="12">
    <location>
        <begin position="540"/>
        <end position="549"/>
    </location>
</feature>
<keyword evidence="20" id="KW-1185">Reference proteome</keyword>
<evidence type="ECO:0000256" key="13">
    <source>
        <dbReference type="SAM" id="MobiDB-lite"/>
    </source>
</evidence>
<dbReference type="STRING" id="75743.A0A401NRJ6"/>
<dbReference type="SMART" id="SM00179">
    <property type="entry name" value="EGF_CA"/>
    <property type="match status" value="19"/>
</dbReference>
<proteinExistence type="predicted"/>
<dbReference type="InterPro" id="IPR001881">
    <property type="entry name" value="EGF-like_Ca-bd_dom"/>
</dbReference>
<dbReference type="OMA" id="PDPCLND"/>
<feature type="domain" description="EGF-like" evidence="15">
    <location>
        <begin position="514"/>
        <end position="550"/>
    </location>
</feature>
<feature type="domain" description="EGF-like" evidence="15">
    <location>
        <begin position="627"/>
        <end position="663"/>
    </location>
</feature>
<accession>A0A401NRJ6</accession>
<name>A0A401NRJ6_SCYTO</name>
<dbReference type="Proteomes" id="UP000288216">
    <property type="component" value="Unassembled WGS sequence"/>
</dbReference>
<dbReference type="InterPro" id="IPR001846">
    <property type="entry name" value="VWF_type-D"/>
</dbReference>
<feature type="domain" description="VWFD" evidence="18">
    <location>
        <begin position="2360"/>
        <end position="2559"/>
    </location>
</feature>
<keyword evidence="3" id="KW-0964">Secreted</keyword>
<dbReference type="GO" id="GO:0005509">
    <property type="term" value="F:calcium ion binding"/>
    <property type="evidence" value="ECO:0007669"/>
    <property type="project" value="InterPro"/>
</dbReference>
<evidence type="ECO:0000313" key="20">
    <source>
        <dbReference type="Proteomes" id="UP000288216"/>
    </source>
</evidence>
<dbReference type="Pfam" id="PF23263">
    <property type="entry name" value="C8-3_MUC4"/>
    <property type="match status" value="2"/>
</dbReference>
<comment type="caution">
    <text evidence="19">The sequence shown here is derived from an EMBL/GenBank/DDBJ whole genome shotgun (WGS) entry which is preliminary data.</text>
</comment>
<evidence type="ECO:0000256" key="11">
    <source>
        <dbReference type="ARBA" id="ARBA00023180"/>
    </source>
</evidence>
<evidence type="ECO:0000256" key="1">
    <source>
        <dbReference type="ARBA" id="ARBA00004370"/>
    </source>
</evidence>
<evidence type="ECO:0000256" key="3">
    <source>
        <dbReference type="ARBA" id="ARBA00022525"/>
    </source>
</evidence>
<sequence length="3231" mass="359884">MYNQQEFFITDTLLTSTATPSSSSTSEKRSTQHSSTTSASTRGTTEGSTSTVSKAAVTSSKPATTSASTAASSSFSTSERSTSSKLSTSVATSANTSASTSKTTVMQNMTTSRAATRSTLFSQQFSTLSSTIETSTIGSTNVITTHSLPTSTTSMITTAPCPEFTEQDLGNITTENVGNQSFTLKWSDKTLKSCGRYNIEKSPGDGSFLCTFNFSKNTCSFVDLSPGQTYTLNIYFIDKVNRTLTRNLNVTTVPAFASNITFSSNGTGNTSLAFTWAAAKGYVYSYVIRLTSMFDEKQQIVVRPNQNLFAQFFHLQPGQTYTITVITETTDNLSNTGVKVQHNTDFDECSNGDNQCEQICIERNKFEDNKGYECSCQTGFKLDSDKTSCRAIESCTLSCTNAKCFLSSDQLTCECNRGYRNVDSGQVCRDVNECNSQSNKCNQICQNTLGSYKCLCQSGYLLNQGDKRSCDDVNECDSELNNCDQICQNTLGSYKCSCQRGYLLDKRDQESCHDINECSSNPCNGKGSCVNTQGSFHCECATGWTGKTCSEDVNECLTNPCMNGTCLNIRGSYQCQCYGGFTGRNCETNIDECSSQPCLHEATCRDSINNFVCDCIPGYTGRFCQNIINNCARKPCQHNGFCQNLINYYICTCQINWKGKDCNTDVDECSTDIHNCDRRAGKCNNTDGSYTCSCKDGYEGDGTICREKRLFNYGTEVSDVQLQGRANDIISPVISIPTGFPFDDAFYYRLYFSDNGLIIFQRQNEYFQSVYSSPFWAFRRRYYFLPPMIAVFWDDADLTRGTGRIYYQVFDFQVRTDSHSRSFQNDLKTQVNDYYGSELDISSFTPKWALKITWENVLPFSGYRNADPDGTNTYQAVLTTDGIFSFCLIQFKDGGMNWKYYLRPDYINYALMGYSSGSISSSEDSNAFPAFNDPHTRFFVSPYKIYHPDQYPGFKTGKKGRWAYRLERNNQFTRNPRQKCFDWYLSEPRPYWHFNAPPCPCSIWQAWFDNSFTWGNNINGYGFDVKEPQAFYLTMQSRFARGSSGVRCYYSFNGGLIYGEKERFLPTPWTHYNWWFWWWRGFFYYLRQRNNFFNNVLPSLQKQYAEREVEPYHDCCRDSGHPYYCSLFRLRRPLDFCFGYRPPRTGWFFGDPHVATMDDVKYTFNGLGEFILLNVMDDNDTLTFSLQGRTLRAGENRTSQATSFVALAAQGSTGTKAQWNINDNDEIIVRVDGNVVNVTENTTFINQVTLQKTDNNETVATFEDGTSVTVSGTKGTLSFIATLDNSLKNKTEGLLGIWNDDKTDDFKAANGTYLDFDGTNLPNETQIFFDFGLTWKTTVNNSVFTYNTTPEESWYTYNNNSFVPKFYDQLLLTTAPEKIDKANETCQGNDDCIFDALSTDDLSFGAATLQSLTTFVAQNSTMNNFPPNITGKSTIQTRLNESTFFLFTATDENDDVVTFSVLTDSPDITITENGNFSWNPTSSTPVFAIVQANDSKAVSEVGLTLMLCNCSINSTCDYSRSTLSIEKNNTAFMIPACNCTPAYTGDYCTENFDACQDNQCFLNDTCKDNPAPLEGYECDPCPVNLMGDGRKCFDVDECLNETDSCEQICTNVFGGFNCSCNKGYTVNSLNSSLCIDIDECSNTSTCPKNAVCMNSVGNYSCMCKSGYEGEPYRFCLDIDECLNTNSCPGNSFCTNTESSFNCTCQSGYEKPNCTDIDECAQIPRNCPLNSVCNNADGSFTCQCNKGYEGTNCTDIDECQKFLFDCPNHAGCQNILGSFTCSCLPGYKGNETFCEDIDECTNSTGRCPSNETCENTMGNYTCNCQTGSERVNGSCQDINECQNPIYCSKNGQRCVNTELSFKCECKNGFKNVNGTCQDINECLHEELNNCSKKGLCANLEGTYDCQCMAGYSGNGTTCDDENECLDSNICSEKNNTKCVNSEGSFNCTCLEGHEGLNCTDVDECLDMHTSTTTAAAMTTTPSTVQTTEPILSAALFEYGTQVNDQKLTITGTDVTSPVFKPEIDFPFGNSRLSLLYFTDNGLIVFPSSETEIFTYTNPPAKSPAFPDVSLPPVVAVFWSDADLSKNVGTIFYQEYKTYGDEFSNLTHQVETTINKVNGRKYKAKWTLKITWEKVPAFTAAGTQKQTNTYQAVVTTDGKTSFVVMKYLSGGMNWDVSTLVSDKVVIGFDSGNGIYKNEEDRQPAAENFRPDKYPGTNTGLNGLRLYKLINTAPPENYKANCLSWFASQPDASKWNRGLLPCPCSFPQGQADNRYQTSSSDASTMALRSTSQNAFGAGQRCIYTKRNALIEGWQERIWNSNLNQDSDLDPYRWCCKEVDDPSFCEYYRTKRPSINCRNYRPPTRAMMLGDPHFTTLDGLSFTFNGLGDFVLLNVNESNGNTIFKLHGRTVQTGAALATNFMAFAAQHTSDKNTTVEMILKGNDSIDVLLNNVTVKFLPSTEGNKEIYRIGTLYMEKNGNASITVSFGSGISLSVKAGYGMLLVITNLPEKYMNKTNGLLGVWNGNQTDDFTMPNGSVIPTNSKESTIFDYGKTWEVPWNSSIFTIERSTPNNSFTPRYLDDLKQQDQNKYNMLAMECKNNTRCIFDALSTGRKEIGLATEKENEQFEKDNRVLNSFPPTIQGPNVIYAELFQQVISYYTATRNNVTFIAHTSKDLNVTDNGTLTWHPKSINAITLEIEAVGSNNLTSVLTPRLVIFNCSENGTPINNETSRINGSSVYRAACKCDSQFTGNDCQFAINPCQGVRCFEGANCSSEGSCGACPTGLTGDGIHCSDINECENENLCPPNATCVNAVRSYNCSCNAGFSGNGMFCTAIDPCDNSTCSPNATCQDTNGNITCSCKEGFTGNGTVCFPLPDSCDSVQCLSSFCNNRGNCKTNPADSCRRFCVCSSQYKGEQCTEAASQFIAQPLPTLPKRSVNITLRVENNSSSLDDLSLKSNTTKKVHEILTEVKYFFNDSDYVFWSKGERVTTAVVSLFNYNGNKTTIDFLNDDLHEAIRNAFNDRLTQRVVVNIKFDRLNEADIQDITKLSNNDLMNYFNCNNTEFAGYIARWDDQIGVICQSPCEMNYCLNQGICQHLLTGPLCKCVPRTVYFSSGDRCENISLNLGAFFGILFGALAFLLLLMLVIFFIVWKCKKSGREKLVNDSSSIEDIHTSFSIQNHPFSSKMKSTYIVPSLGDKDLTPVGWKPNFDHVNPAAEMKIERPSFKRNGADSEIP</sequence>
<feature type="disulfide bond" evidence="12">
    <location>
        <begin position="1743"/>
        <end position="1752"/>
    </location>
</feature>
<evidence type="ECO:0000259" key="16">
    <source>
        <dbReference type="PROSITE" id="PS50856"/>
    </source>
</evidence>
<dbReference type="InterPro" id="IPR003961">
    <property type="entry name" value="FN3_dom"/>
</dbReference>
<dbReference type="Pfam" id="PF00094">
    <property type="entry name" value="VWD"/>
    <property type="match status" value="2"/>
</dbReference>
<dbReference type="InterPro" id="IPR000742">
    <property type="entry name" value="EGF"/>
</dbReference>
<dbReference type="PANTHER" id="PTHR13802">
    <property type="entry name" value="MUCIN 4-RELATED"/>
    <property type="match status" value="1"/>
</dbReference>
<feature type="domain" description="AMOP" evidence="16">
    <location>
        <begin position="972"/>
        <end position="1132"/>
    </location>
</feature>
<feature type="domain" description="EGF-like" evidence="15">
    <location>
        <begin position="3076"/>
        <end position="3115"/>
    </location>
</feature>
<dbReference type="InterPro" id="IPR049883">
    <property type="entry name" value="NOTCH1_EGF-like"/>
</dbReference>
<dbReference type="Pfam" id="PF00008">
    <property type="entry name" value="EGF"/>
    <property type="match status" value="2"/>
</dbReference>
<dbReference type="Pfam" id="PF06119">
    <property type="entry name" value="NIDO"/>
    <property type="match status" value="2"/>
</dbReference>
<evidence type="ECO:0000256" key="6">
    <source>
        <dbReference type="ARBA" id="ARBA00022729"/>
    </source>
</evidence>
<evidence type="ECO:0000256" key="4">
    <source>
        <dbReference type="ARBA" id="ARBA00022536"/>
    </source>
</evidence>
<feature type="domain" description="VWFD" evidence="18">
    <location>
        <begin position="1144"/>
        <end position="1343"/>
    </location>
</feature>
<dbReference type="InterPro" id="IPR024731">
    <property type="entry name" value="NELL2-like_EGF"/>
</dbReference>
<dbReference type="CDD" id="cd00063">
    <property type="entry name" value="FN3"/>
    <property type="match status" value="1"/>
</dbReference>
<protein>
    <recommendedName>
        <fullName evidence="21">Mucin-like protein</fullName>
    </recommendedName>
</protein>
<dbReference type="InterPro" id="IPR009030">
    <property type="entry name" value="Growth_fac_rcpt_cys_sf"/>
</dbReference>
<evidence type="ECO:0000256" key="14">
    <source>
        <dbReference type="SAM" id="Phobius"/>
    </source>
</evidence>
<dbReference type="GO" id="GO:0007160">
    <property type="term" value="P:cell-matrix adhesion"/>
    <property type="evidence" value="ECO:0007669"/>
    <property type="project" value="InterPro"/>
</dbReference>
<dbReference type="Pfam" id="PF07645">
    <property type="entry name" value="EGF_CA"/>
    <property type="match status" value="13"/>
</dbReference>
<dbReference type="PROSITE" id="PS50026">
    <property type="entry name" value="EGF_3"/>
    <property type="match status" value="17"/>
</dbReference>
<dbReference type="FunFam" id="2.10.25.10:FF:000038">
    <property type="entry name" value="Fibrillin 2"/>
    <property type="match status" value="5"/>
</dbReference>
<evidence type="ECO:0000259" key="15">
    <source>
        <dbReference type="PROSITE" id="PS50026"/>
    </source>
</evidence>
<feature type="domain" description="EGF-like" evidence="15">
    <location>
        <begin position="665"/>
        <end position="706"/>
    </location>
</feature>
<keyword evidence="11" id="KW-0325">Glycoprotein</keyword>
<dbReference type="GO" id="GO:0005576">
    <property type="term" value="C:extracellular region"/>
    <property type="evidence" value="ECO:0007669"/>
    <property type="project" value="UniProtKB-SubCell"/>
</dbReference>
<feature type="disulfide bond" evidence="12">
    <location>
        <begin position="615"/>
        <end position="624"/>
    </location>
</feature>
<dbReference type="Pfam" id="PF12947">
    <property type="entry name" value="EGF_3"/>
    <property type="match status" value="2"/>
</dbReference>
<feature type="domain" description="EGF-like" evidence="15">
    <location>
        <begin position="2790"/>
        <end position="2829"/>
    </location>
</feature>
<evidence type="ECO:0000256" key="7">
    <source>
        <dbReference type="ARBA" id="ARBA00022737"/>
    </source>
</evidence>
<dbReference type="CDD" id="cd00054">
    <property type="entry name" value="EGF_CA"/>
    <property type="match status" value="15"/>
</dbReference>
<evidence type="ECO:0000256" key="10">
    <source>
        <dbReference type="ARBA" id="ARBA00023157"/>
    </source>
</evidence>
<dbReference type="InterPro" id="IPR051495">
    <property type="entry name" value="Epithelial_Barrier/Signaling"/>
</dbReference>
<dbReference type="PROSITE" id="PS51220">
    <property type="entry name" value="NIDO"/>
    <property type="match status" value="2"/>
</dbReference>
<organism evidence="19 20">
    <name type="scientific">Scyliorhinus torazame</name>
    <name type="common">Cloudy catshark</name>
    <name type="synonym">Catulus torazame</name>
    <dbReference type="NCBI Taxonomy" id="75743"/>
    <lineage>
        <taxon>Eukaryota</taxon>
        <taxon>Metazoa</taxon>
        <taxon>Chordata</taxon>
        <taxon>Craniata</taxon>
        <taxon>Vertebrata</taxon>
        <taxon>Chondrichthyes</taxon>
        <taxon>Elasmobranchii</taxon>
        <taxon>Galeomorphii</taxon>
        <taxon>Galeoidea</taxon>
        <taxon>Carcharhiniformes</taxon>
        <taxon>Scyliorhinidae</taxon>
        <taxon>Scyliorhinus</taxon>
    </lineage>
</organism>
<dbReference type="GO" id="GO:0016020">
    <property type="term" value="C:membrane"/>
    <property type="evidence" value="ECO:0007669"/>
    <property type="project" value="UniProtKB-SubCell"/>
</dbReference>
<reference evidence="19 20" key="1">
    <citation type="journal article" date="2018" name="Nat. Ecol. Evol.">
        <title>Shark genomes provide insights into elasmobranch evolution and the origin of vertebrates.</title>
        <authorList>
            <person name="Hara Y"/>
            <person name="Yamaguchi K"/>
            <person name="Onimaru K"/>
            <person name="Kadota M"/>
            <person name="Koyanagi M"/>
            <person name="Keeley SD"/>
            <person name="Tatsumi K"/>
            <person name="Tanaka K"/>
            <person name="Motone F"/>
            <person name="Kageyama Y"/>
            <person name="Nozu R"/>
            <person name="Adachi N"/>
            <person name="Nishimura O"/>
            <person name="Nakagawa R"/>
            <person name="Tanegashima C"/>
            <person name="Kiyatake I"/>
            <person name="Matsumoto R"/>
            <person name="Murakumo K"/>
            <person name="Nishida K"/>
            <person name="Terakita A"/>
            <person name="Kuratani S"/>
            <person name="Sato K"/>
            <person name="Hyodo S Kuraku.S."/>
        </authorList>
    </citation>
    <scope>NUCLEOTIDE SEQUENCE [LARGE SCALE GENOMIC DNA]</scope>
</reference>
<feature type="domain" description="EGF-like" evidence="15">
    <location>
        <begin position="1795"/>
        <end position="1835"/>
    </location>
</feature>
<feature type="domain" description="EGF-like" evidence="15">
    <location>
        <begin position="2875"/>
        <end position="2914"/>
    </location>
</feature>
<dbReference type="SMART" id="SM00539">
    <property type="entry name" value="NIDO"/>
    <property type="match status" value="2"/>
</dbReference>
<gene>
    <name evidence="19" type="ORF">scyTo_0007392</name>
</gene>
<evidence type="ECO:0008006" key="21">
    <source>
        <dbReference type="Google" id="ProtNLM"/>
    </source>
</evidence>
<dbReference type="InterPro" id="IPR000152">
    <property type="entry name" value="EGF-type_Asp/Asn_hydroxyl_site"/>
</dbReference>
<dbReference type="SMART" id="SM00060">
    <property type="entry name" value="FN3"/>
    <property type="match status" value="2"/>
</dbReference>
<feature type="disulfide bond" evidence="12">
    <location>
        <begin position="556"/>
        <end position="566"/>
    </location>
</feature>
<dbReference type="PROSITE" id="PS01187">
    <property type="entry name" value="EGF_CA"/>
    <property type="match status" value="7"/>
</dbReference>
<evidence type="ECO:0000259" key="18">
    <source>
        <dbReference type="PROSITE" id="PS51233"/>
    </source>
</evidence>
<feature type="domain" description="EGF-like" evidence="15">
    <location>
        <begin position="1919"/>
        <end position="1958"/>
    </location>
</feature>
<comment type="subcellular location">
    <subcellularLocation>
        <location evidence="1">Membrane</location>
    </subcellularLocation>
    <subcellularLocation>
        <location evidence="2">Secreted</location>
    </subcellularLocation>
</comment>